<protein>
    <recommendedName>
        <fullName evidence="4">Kelch repeat protein</fullName>
    </recommendedName>
</protein>
<feature type="compositionally biased region" description="Basic and acidic residues" evidence="1">
    <location>
        <begin position="20"/>
        <end position="34"/>
    </location>
</feature>
<feature type="region of interest" description="Disordered" evidence="1">
    <location>
        <begin position="516"/>
        <end position="540"/>
    </location>
</feature>
<feature type="region of interest" description="Disordered" evidence="1">
    <location>
        <begin position="361"/>
        <end position="405"/>
    </location>
</feature>
<dbReference type="PANTHER" id="PTHR46063">
    <property type="entry name" value="KELCH DOMAIN-CONTAINING PROTEIN"/>
    <property type="match status" value="1"/>
</dbReference>
<dbReference type="InterPro" id="IPR000048">
    <property type="entry name" value="IQ_motif_EF-hand-BS"/>
</dbReference>
<dbReference type="InterPro" id="IPR015915">
    <property type="entry name" value="Kelch-typ_b-propeller"/>
</dbReference>
<dbReference type="Pfam" id="PF24681">
    <property type="entry name" value="Kelch_KLHDC2_KLHL20_DRC7"/>
    <property type="match status" value="1"/>
</dbReference>
<dbReference type="SUPFAM" id="SSF117281">
    <property type="entry name" value="Kelch motif"/>
    <property type="match status" value="1"/>
</dbReference>
<dbReference type="PROSITE" id="PS50096">
    <property type="entry name" value="IQ"/>
    <property type="match status" value="1"/>
</dbReference>
<feature type="region of interest" description="Disordered" evidence="1">
    <location>
        <begin position="1"/>
        <end position="45"/>
    </location>
</feature>
<organism evidence="2 3">
    <name type="scientific">Ostreobium quekettii</name>
    <dbReference type="NCBI Taxonomy" id="121088"/>
    <lineage>
        <taxon>Eukaryota</taxon>
        <taxon>Viridiplantae</taxon>
        <taxon>Chlorophyta</taxon>
        <taxon>core chlorophytes</taxon>
        <taxon>Ulvophyceae</taxon>
        <taxon>TCBD clade</taxon>
        <taxon>Bryopsidales</taxon>
        <taxon>Ostreobineae</taxon>
        <taxon>Ostreobiaceae</taxon>
        <taxon>Ostreobium</taxon>
    </lineage>
</organism>
<feature type="compositionally biased region" description="Basic and acidic residues" evidence="1">
    <location>
        <begin position="369"/>
        <end position="383"/>
    </location>
</feature>
<dbReference type="CDD" id="cd23767">
    <property type="entry name" value="IQCD"/>
    <property type="match status" value="1"/>
</dbReference>
<dbReference type="PANTHER" id="PTHR46063:SF1">
    <property type="entry name" value="KELCH DOMAIN-CONTAINING PROTEIN 4"/>
    <property type="match status" value="1"/>
</dbReference>
<name>A0A8S1J7R2_9CHLO</name>
<evidence type="ECO:0008006" key="4">
    <source>
        <dbReference type="Google" id="ProtNLM"/>
    </source>
</evidence>
<accession>A0A8S1J7R2</accession>
<comment type="caution">
    <text evidence="2">The sequence shown here is derived from an EMBL/GenBank/DDBJ whole genome shotgun (WGS) entry which is preliminary data.</text>
</comment>
<evidence type="ECO:0000313" key="2">
    <source>
        <dbReference type="EMBL" id="CAD7702273.1"/>
    </source>
</evidence>
<keyword evidence="3" id="KW-1185">Reference proteome</keyword>
<gene>
    <name evidence="2" type="ORF">OSTQU699_LOCUS7630</name>
</gene>
<dbReference type="OrthoDB" id="4447at2759"/>
<dbReference type="SMART" id="SM00015">
    <property type="entry name" value="IQ"/>
    <property type="match status" value="1"/>
</dbReference>
<dbReference type="Pfam" id="PF00612">
    <property type="entry name" value="IQ"/>
    <property type="match status" value="1"/>
</dbReference>
<evidence type="ECO:0000256" key="1">
    <source>
        <dbReference type="SAM" id="MobiDB-lite"/>
    </source>
</evidence>
<dbReference type="EMBL" id="CAJHUC010001764">
    <property type="protein sequence ID" value="CAD7702273.1"/>
    <property type="molecule type" value="Genomic_DNA"/>
</dbReference>
<feature type="compositionally biased region" description="Basic residues" evidence="1">
    <location>
        <begin position="1"/>
        <end position="12"/>
    </location>
</feature>
<dbReference type="AlphaFoldDB" id="A0A8S1J7R2"/>
<dbReference type="Gene3D" id="2.120.10.80">
    <property type="entry name" value="Kelch-type beta propeller"/>
    <property type="match status" value="2"/>
</dbReference>
<evidence type="ECO:0000313" key="3">
    <source>
        <dbReference type="Proteomes" id="UP000708148"/>
    </source>
</evidence>
<dbReference type="InterPro" id="IPR052588">
    <property type="entry name" value="Kelch_domain_protein"/>
</dbReference>
<dbReference type="Proteomes" id="UP000708148">
    <property type="component" value="Unassembled WGS sequence"/>
</dbReference>
<sequence>MGKGRDKRKKQRGSITAGRGADKTQRKTEKNEGKKQRRSDRRAEDDDIDAILERLRLDDAAKTRVTVEENCAAPEPRVYATYTAVQSERGNNVVIFGGECEDLDTGRMRMYNDLYIYKCDKDRWTRITSPNSPPPRSGHQTVVHKKFLYMFGGEFTSPRQERFHHYRDLWRFNLEASTWESLPMRRGPTARSGHRMAVYKNKIYLFGGFYDTGRDEMRYHNDLWVLDLEEVQWTPVAQATNHGPCPRGGCQVIVFEDVLYLYGGYSKYKDDEDAEMEHGVVHDDMWALDLKTHKWEKVKKAGMAPGARSGFGWVPHKRKAVLFGGVTDNEARLGEVMASEFHSELYQFNFDRRRWFPVTMRSPAGKGKRPVDGAGKPRGEEVGKGAGEAGSSDCPETAATASCDSKAADRRVHNAVVKIQSRYRGYVVRKAYKLYRIGGVVSEVLYSPAAYGVDLSSRNAPKPRARIGAGMAVLRNTLWLFGGVVEVGDRDVTLDDVWALDLGKLDGWRCLRENSAEEQAFQESDGGSGSGSEDSEECGE</sequence>
<reference evidence="2" key="1">
    <citation type="submission" date="2020-12" db="EMBL/GenBank/DDBJ databases">
        <authorList>
            <person name="Iha C."/>
        </authorList>
    </citation>
    <scope>NUCLEOTIDE SEQUENCE</scope>
</reference>
<proteinExistence type="predicted"/>